<dbReference type="InterPro" id="IPR012877">
    <property type="entry name" value="Dhs-27"/>
</dbReference>
<dbReference type="InterPro" id="IPR011009">
    <property type="entry name" value="Kinase-like_dom_sf"/>
</dbReference>
<accession>A0A914WW15</accession>
<dbReference type="PANTHER" id="PTHR23020:SF41">
    <property type="entry name" value="AMINOGLYCOSIDE PHOSPHOTRANSFERASE DOMAIN-CONTAINING PROTEIN"/>
    <property type="match status" value="1"/>
</dbReference>
<dbReference type="Gene3D" id="3.90.1200.10">
    <property type="match status" value="1"/>
</dbReference>
<keyword evidence="2" id="KW-1185">Reference proteome</keyword>
<dbReference type="SMART" id="SM00587">
    <property type="entry name" value="CHK"/>
    <property type="match status" value="1"/>
</dbReference>
<dbReference type="SUPFAM" id="SSF56112">
    <property type="entry name" value="Protein kinase-like (PK-like)"/>
    <property type="match status" value="1"/>
</dbReference>
<dbReference type="WBParaSite" id="PSAMB.scaffold547size47532.g6867.t1">
    <property type="protein sequence ID" value="PSAMB.scaffold547size47532.g6867.t1"/>
    <property type="gene ID" value="PSAMB.scaffold547size47532.g6867"/>
</dbReference>
<feature type="domain" description="CHK kinase-like" evidence="1">
    <location>
        <begin position="156"/>
        <end position="341"/>
    </location>
</feature>
<dbReference type="Proteomes" id="UP000887566">
    <property type="component" value="Unplaced"/>
</dbReference>
<reference evidence="3" key="1">
    <citation type="submission" date="2022-11" db="UniProtKB">
        <authorList>
            <consortium name="WormBaseParasite"/>
        </authorList>
    </citation>
    <scope>IDENTIFICATION</scope>
</reference>
<dbReference type="InterPro" id="IPR052961">
    <property type="entry name" value="Oxido-Kinase-like_Enzymes"/>
</dbReference>
<protein>
    <submittedName>
        <fullName evidence="3">CHK kinase-like domain-containing protein</fullName>
    </submittedName>
</protein>
<evidence type="ECO:0000259" key="1">
    <source>
        <dbReference type="SMART" id="SM00587"/>
    </source>
</evidence>
<dbReference type="InterPro" id="IPR015897">
    <property type="entry name" value="CHK_kinase-like"/>
</dbReference>
<sequence>MAPHFDASATLSGTSLTIGWIEQVLKNVNGGEPILIDWSAETIGVGQGFCSDIFRVKLTWQGDDAKRHNLPASVVVKVPTATKIVNCMDEVAKDGHMAAMTDNEMTKMSDLWLPIGHSNETVSLTLLNGIHDEQLAVPKLYFSQEYRNDKPGHGCLIMEDVVRGTPPNIIGGMSEAQLLQATHMLAVIQAASMDEEEKMSKLIPMPEEFVNNFSTMADGAAQQFDMMAPDLGFKDLFPKVMWIFQGETLFTIMQYPEKKGLPKVLTHGDLWGSNLLVEKDEHGKPTGDLLSIIDWQTAHPGFVVEDLGRMLVTSTTGELRRQQTDNILRAYFNDLQKNLAKRGKNCSLTFETIKDAYDFNFPFAVAFFVTMVPLMLTSPFFADASGKPAAPCVQALMLRAKLAMEDVIELKQLGRC</sequence>
<organism evidence="2 3">
    <name type="scientific">Plectus sambesii</name>
    <dbReference type="NCBI Taxonomy" id="2011161"/>
    <lineage>
        <taxon>Eukaryota</taxon>
        <taxon>Metazoa</taxon>
        <taxon>Ecdysozoa</taxon>
        <taxon>Nematoda</taxon>
        <taxon>Chromadorea</taxon>
        <taxon>Plectida</taxon>
        <taxon>Plectina</taxon>
        <taxon>Plectoidea</taxon>
        <taxon>Plectidae</taxon>
        <taxon>Plectus</taxon>
    </lineage>
</organism>
<proteinExistence type="predicted"/>
<name>A0A914WW15_9BILA</name>
<evidence type="ECO:0000313" key="2">
    <source>
        <dbReference type="Proteomes" id="UP000887566"/>
    </source>
</evidence>
<dbReference type="AlphaFoldDB" id="A0A914WW15"/>
<evidence type="ECO:0000313" key="3">
    <source>
        <dbReference type="WBParaSite" id="PSAMB.scaffold547size47532.g6867.t1"/>
    </source>
</evidence>
<dbReference type="Pfam" id="PF07914">
    <property type="entry name" value="DUF1679"/>
    <property type="match status" value="1"/>
</dbReference>
<dbReference type="PANTHER" id="PTHR23020">
    <property type="entry name" value="UNCHARACTERIZED NUCLEAR HORMONE RECEPTOR-RELATED"/>
    <property type="match status" value="1"/>
</dbReference>